<name>A0ABP9IXF1_9ACTN</name>
<evidence type="ECO:0000313" key="2">
    <source>
        <dbReference type="EMBL" id="GAA5011822.1"/>
    </source>
</evidence>
<sequence>MHSPPIRATLSAVRKWVPLVLGLSFLALTTFTVYSATVQWQRGRLIDETGVQVTGTVTRLLDVGKGNKSKVIAYTVDGRRHTLQKGYDTSLQDPRRGDRVCLEAAREHPDIVRMCEDHYPQGDDTFPVYILGAVFGTAGLLFVIGHQVTVARRTREIGTAA</sequence>
<keyword evidence="1" id="KW-0812">Transmembrane</keyword>
<protein>
    <recommendedName>
        <fullName evidence="4">DUF3592 domain-containing protein</fullName>
    </recommendedName>
</protein>
<dbReference type="EMBL" id="BAABKB010000009">
    <property type="protein sequence ID" value="GAA5011822.1"/>
    <property type="molecule type" value="Genomic_DNA"/>
</dbReference>
<reference evidence="3" key="1">
    <citation type="journal article" date="2019" name="Int. J. Syst. Evol. Microbiol.">
        <title>The Global Catalogue of Microorganisms (GCM) 10K type strain sequencing project: providing services to taxonomists for standard genome sequencing and annotation.</title>
        <authorList>
            <consortium name="The Broad Institute Genomics Platform"/>
            <consortium name="The Broad Institute Genome Sequencing Center for Infectious Disease"/>
            <person name="Wu L."/>
            <person name="Ma J."/>
        </authorList>
    </citation>
    <scope>NUCLEOTIDE SEQUENCE [LARGE SCALE GENOMIC DNA]</scope>
    <source>
        <strain evidence="3">JCM 18409</strain>
    </source>
</reference>
<feature type="transmembrane region" description="Helical" evidence="1">
    <location>
        <begin position="126"/>
        <end position="145"/>
    </location>
</feature>
<accession>A0ABP9IXF1</accession>
<keyword evidence="1" id="KW-1133">Transmembrane helix</keyword>
<dbReference type="Proteomes" id="UP001501759">
    <property type="component" value="Unassembled WGS sequence"/>
</dbReference>
<keyword evidence="1" id="KW-0472">Membrane</keyword>
<proteinExistence type="predicted"/>
<evidence type="ECO:0000256" key="1">
    <source>
        <dbReference type="SAM" id="Phobius"/>
    </source>
</evidence>
<evidence type="ECO:0008006" key="4">
    <source>
        <dbReference type="Google" id="ProtNLM"/>
    </source>
</evidence>
<keyword evidence="3" id="KW-1185">Reference proteome</keyword>
<evidence type="ECO:0000313" key="3">
    <source>
        <dbReference type="Proteomes" id="UP001501759"/>
    </source>
</evidence>
<organism evidence="2 3">
    <name type="scientific">Streptomyces siamensis</name>
    <dbReference type="NCBI Taxonomy" id="1274986"/>
    <lineage>
        <taxon>Bacteria</taxon>
        <taxon>Bacillati</taxon>
        <taxon>Actinomycetota</taxon>
        <taxon>Actinomycetes</taxon>
        <taxon>Kitasatosporales</taxon>
        <taxon>Streptomycetaceae</taxon>
        <taxon>Streptomyces</taxon>
    </lineage>
</organism>
<comment type="caution">
    <text evidence="2">The sequence shown here is derived from an EMBL/GenBank/DDBJ whole genome shotgun (WGS) entry which is preliminary data.</text>
</comment>
<gene>
    <name evidence="2" type="ORF">GCM10023335_33350</name>
</gene>